<evidence type="ECO:0000313" key="2">
    <source>
        <dbReference type="Proteomes" id="UP000078200"/>
    </source>
</evidence>
<dbReference type="Proteomes" id="UP000078200">
    <property type="component" value="Unassembled WGS sequence"/>
</dbReference>
<dbReference type="EnsemblMetazoa" id="GAUT035551-RA">
    <property type="protein sequence ID" value="GAUT035551-PA"/>
    <property type="gene ID" value="GAUT035551"/>
</dbReference>
<evidence type="ECO:0000313" key="1">
    <source>
        <dbReference type="EnsemblMetazoa" id="GAUT035551-PA"/>
    </source>
</evidence>
<organism evidence="1 2">
    <name type="scientific">Glossina austeni</name>
    <name type="common">Savannah tsetse fly</name>
    <dbReference type="NCBI Taxonomy" id="7395"/>
    <lineage>
        <taxon>Eukaryota</taxon>
        <taxon>Metazoa</taxon>
        <taxon>Ecdysozoa</taxon>
        <taxon>Arthropoda</taxon>
        <taxon>Hexapoda</taxon>
        <taxon>Insecta</taxon>
        <taxon>Pterygota</taxon>
        <taxon>Neoptera</taxon>
        <taxon>Endopterygota</taxon>
        <taxon>Diptera</taxon>
        <taxon>Brachycera</taxon>
        <taxon>Muscomorpha</taxon>
        <taxon>Hippoboscoidea</taxon>
        <taxon>Glossinidae</taxon>
        <taxon>Glossina</taxon>
    </lineage>
</organism>
<accession>A0A1A9VFF5</accession>
<dbReference type="VEuPathDB" id="VectorBase:GAUT035551"/>
<protein>
    <submittedName>
        <fullName evidence="1">Uncharacterized protein</fullName>
    </submittedName>
</protein>
<reference evidence="1" key="1">
    <citation type="submission" date="2020-05" db="UniProtKB">
        <authorList>
            <consortium name="EnsemblMetazoa"/>
        </authorList>
    </citation>
    <scope>IDENTIFICATION</scope>
    <source>
        <strain evidence="1">TTRI</strain>
    </source>
</reference>
<dbReference type="AlphaFoldDB" id="A0A1A9VFF5"/>
<proteinExistence type="predicted"/>
<sequence>MKLRGDLSRQNFDDFVTENSHNSDINGEIIKFGWVVTLRAKPLANQQTKRYLKSHQKKERSGEKDLILMKPIRPQERGVHKNIMAYFLSTGIFHTYVCMFASRGLTQLLALHGEQLKTDKQKISCATKTEYSEDNDDDVVEENSKAVTYIK</sequence>
<keyword evidence="2" id="KW-1185">Reference proteome</keyword>
<name>A0A1A9VFF5_GLOAU</name>